<dbReference type="Proteomes" id="UP000576082">
    <property type="component" value="Unassembled WGS sequence"/>
</dbReference>
<gene>
    <name evidence="1" type="ORF">HHU12_29630</name>
</gene>
<keyword evidence="2" id="KW-1185">Reference proteome</keyword>
<dbReference type="AlphaFoldDB" id="A0A7X9S0T9"/>
<name>A0A7X9S0T9_9BACT</name>
<dbReference type="PROSITE" id="PS51257">
    <property type="entry name" value="PROKAR_LIPOPROTEIN"/>
    <property type="match status" value="1"/>
</dbReference>
<sequence length="211" mass="24049">MKYFSISILFIFICSCNSKVNESNTTETKEVVVIEKADEVITNGPTVESSSNITEVNNIEEPDVEVKNEESKHSNIKLLSSSQISKPDSVIKSNSITISKKCAISIIPSSKWISTEQEKMGEDGWMTIVEDNSYYLDQGRQALIKNNIEFIKSVSREKRYIIFMEEDSIVSTIDLNKMEDAWGIILFNGHDTPYLWSGTEIDEDLKFVYYK</sequence>
<accession>A0A7X9S0T9</accession>
<proteinExistence type="predicted"/>
<evidence type="ECO:0000313" key="1">
    <source>
        <dbReference type="EMBL" id="NME72159.1"/>
    </source>
</evidence>
<organism evidence="1 2">
    <name type="scientific">Flammeovirga aprica JL-4</name>
    <dbReference type="NCBI Taxonomy" id="694437"/>
    <lineage>
        <taxon>Bacteria</taxon>
        <taxon>Pseudomonadati</taxon>
        <taxon>Bacteroidota</taxon>
        <taxon>Cytophagia</taxon>
        <taxon>Cytophagales</taxon>
        <taxon>Flammeovirgaceae</taxon>
        <taxon>Flammeovirga</taxon>
    </lineage>
</organism>
<reference evidence="1 2" key="1">
    <citation type="submission" date="2020-04" db="EMBL/GenBank/DDBJ databases">
        <title>Flammeovirga sp. SR4, a novel species isolated from seawater.</title>
        <authorList>
            <person name="Wang X."/>
        </authorList>
    </citation>
    <scope>NUCLEOTIDE SEQUENCE [LARGE SCALE GENOMIC DNA]</scope>
    <source>
        <strain evidence="1 2">ATCC 23126</strain>
    </source>
</reference>
<evidence type="ECO:0000313" key="2">
    <source>
        <dbReference type="Proteomes" id="UP000576082"/>
    </source>
</evidence>
<protein>
    <submittedName>
        <fullName evidence="1">Uncharacterized protein</fullName>
    </submittedName>
</protein>
<comment type="caution">
    <text evidence="1">The sequence shown here is derived from an EMBL/GenBank/DDBJ whole genome shotgun (WGS) entry which is preliminary data.</text>
</comment>
<dbReference type="EMBL" id="JABANE010000139">
    <property type="protein sequence ID" value="NME72159.1"/>
    <property type="molecule type" value="Genomic_DNA"/>
</dbReference>
<dbReference type="RefSeq" id="WP_169660353.1">
    <property type="nucleotide sequence ID" value="NZ_JABANE010000139.1"/>
</dbReference>